<dbReference type="SUPFAM" id="SSF56935">
    <property type="entry name" value="Porins"/>
    <property type="match status" value="1"/>
</dbReference>
<evidence type="ECO:0000256" key="7">
    <source>
        <dbReference type="ARBA" id="ARBA00023237"/>
    </source>
</evidence>
<dbReference type="RefSeq" id="WP_310098823.1">
    <property type="nucleotide sequence ID" value="NZ_JAVDUU010000003.1"/>
</dbReference>
<dbReference type="Gene3D" id="2.40.170.20">
    <property type="entry name" value="TonB-dependent receptor, beta-barrel domain"/>
    <property type="match status" value="1"/>
</dbReference>
<evidence type="ECO:0000313" key="12">
    <source>
        <dbReference type="EMBL" id="MDR6943859.1"/>
    </source>
</evidence>
<dbReference type="Pfam" id="PF00593">
    <property type="entry name" value="TonB_dep_Rec_b-barrel"/>
    <property type="match status" value="1"/>
</dbReference>
<keyword evidence="7 8" id="KW-0998">Cell outer membrane</keyword>
<dbReference type="InterPro" id="IPR023996">
    <property type="entry name" value="TonB-dep_OMP_SusC/RagA"/>
</dbReference>
<evidence type="ECO:0000256" key="3">
    <source>
        <dbReference type="ARBA" id="ARBA00022452"/>
    </source>
</evidence>
<dbReference type="SUPFAM" id="SSF49464">
    <property type="entry name" value="Carboxypeptidase regulatory domain-like"/>
    <property type="match status" value="1"/>
</dbReference>
<dbReference type="InterPro" id="IPR037066">
    <property type="entry name" value="Plug_dom_sf"/>
</dbReference>
<dbReference type="InterPro" id="IPR023997">
    <property type="entry name" value="TonB-dep_OMP_SusC/RagA_CS"/>
</dbReference>
<dbReference type="InterPro" id="IPR012910">
    <property type="entry name" value="Plug_dom"/>
</dbReference>
<sequence length="1055" mass="113871">MKKKYLLSTFMRMTVIIVFISITIINSTFAANDPAHLRHTDPDVIKSAISKVITGKVTDESGLGLPGVTVTLKGTTNVVGTDSNGAFRIEVPNDQAVLVFTFVGYVSKEVPVSGKSVINVSLRSDSKSLSEVVVIGYGTQKRANVTGAVSSVSGKTISALPVGGVDQALQGRVAGLTVTNNGSPGTAPIIQIRGVSSVGYGSDPLYIIDGFPGSIGSLDPRDIQSVDVLKDASAAAIYGSRATNGVIIITTKKGSSGKVVLSLDSYAGFQEVTKQYDLLNTSQYLQYERALNGAAGIGIPPRLQQENFNKPIYAGSSQTFAQTNTDWQDAYFKKGVVQQHSVSLSGGNENSRIFTSASYFDQDGITVGTNFSRKSFRMNSDHNLNKFITIGETFNASVTRQRFGIPPGNRTPITNVIRMQPYLPVYNPNNAGGFFGPQSSFDGADPVNPIEQALINENRNFGIGIRGNAYLTVKFTPWLKFNSTYGIDYGTNRQEQYTPIYNDGGTSSSPLASITENTGSGTTTLYTQQLTFDHTFASKHHVSALAVYEVQTNRSDSQNSFGNQNNNTIRTLNNATNTTTNYTYGTNVLHSLVGRMGYDFEGKYLVSGSIRRDGLSVWAPGHKYKNFPAVSVGWKVDQENFMKSLSSISELKIRGGYGVTGINGTVLGNYPYVSNVSAGGTTYPFDNLATDKNSGNGSFYSALSNYFLHWEITKSTNIGFDLGLFQNAFTLSAEVYKRKTDDLILTVPVPPSFGVGAPLANVGSMQNKGFELTAGYHKTTGEFKYDITGVFGLARNKVISLTGSATGTITAGGDADFGGGGPLTNTSVGQSIQYFYGYVVEGIFQNAAEVSGHATQTGAAPGDLKFKDINNDHVIDANDRVNLGSYLPKFTYSLNYSANYKNFDLAMFFQGVYGNKIFNAERIIAEGMSRLFNSDVNVLKAWTPNNTDTNIPRAISGDPNSNVRPSTRWVESGSYLRLKNLQLGYNLPAPWLKAASNNLVSKVRIYLSSTNLFTITKYTGLDPEVGSKNGTLTNGIDYGQYPSPRVFQVGLQATF</sequence>
<dbReference type="Gene3D" id="2.170.130.10">
    <property type="entry name" value="TonB-dependent receptor, plug domain"/>
    <property type="match status" value="1"/>
</dbReference>
<comment type="similarity">
    <text evidence="8 9">Belongs to the TonB-dependent receptor family.</text>
</comment>
<dbReference type="Pfam" id="PF07715">
    <property type="entry name" value="Plug"/>
    <property type="match status" value="1"/>
</dbReference>
<protein>
    <submittedName>
        <fullName evidence="12">TonB-linked SusC/RagA family outer membrane protein</fullName>
    </submittedName>
</protein>
<keyword evidence="4 8" id="KW-0812">Transmembrane</keyword>
<dbReference type="Pfam" id="PF13715">
    <property type="entry name" value="CarbopepD_reg_2"/>
    <property type="match status" value="1"/>
</dbReference>
<comment type="caution">
    <text evidence="12">The sequence shown here is derived from an EMBL/GenBank/DDBJ whole genome shotgun (WGS) entry which is preliminary data.</text>
</comment>
<keyword evidence="6 8" id="KW-0472">Membrane</keyword>
<keyword evidence="5 9" id="KW-0798">TonB box</keyword>
<dbReference type="EMBL" id="JAVDUU010000003">
    <property type="protein sequence ID" value="MDR6943859.1"/>
    <property type="molecule type" value="Genomic_DNA"/>
</dbReference>
<evidence type="ECO:0000256" key="1">
    <source>
        <dbReference type="ARBA" id="ARBA00004571"/>
    </source>
</evidence>
<name>A0ABU1TEV5_9SPHI</name>
<accession>A0ABU1TEV5</accession>
<keyword evidence="13" id="KW-1185">Reference proteome</keyword>
<evidence type="ECO:0000256" key="8">
    <source>
        <dbReference type="PROSITE-ProRule" id="PRU01360"/>
    </source>
</evidence>
<dbReference type="Proteomes" id="UP001247620">
    <property type="component" value="Unassembled WGS sequence"/>
</dbReference>
<evidence type="ECO:0000256" key="6">
    <source>
        <dbReference type="ARBA" id="ARBA00023136"/>
    </source>
</evidence>
<dbReference type="InterPro" id="IPR000531">
    <property type="entry name" value="Beta-barrel_TonB"/>
</dbReference>
<feature type="domain" description="TonB-dependent receptor-like beta-barrel" evidence="10">
    <location>
        <begin position="426"/>
        <end position="997"/>
    </location>
</feature>
<dbReference type="NCBIfam" id="TIGR04057">
    <property type="entry name" value="SusC_RagA_signa"/>
    <property type="match status" value="1"/>
</dbReference>
<evidence type="ECO:0000256" key="5">
    <source>
        <dbReference type="ARBA" id="ARBA00023077"/>
    </source>
</evidence>
<dbReference type="InterPro" id="IPR036942">
    <property type="entry name" value="Beta-barrel_TonB_sf"/>
</dbReference>
<feature type="domain" description="TonB-dependent receptor plug" evidence="11">
    <location>
        <begin position="143"/>
        <end position="246"/>
    </location>
</feature>
<dbReference type="InterPro" id="IPR008969">
    <property type="entry name" value="CarboxyPept-like_regulatory"/>
</dbReference>
<evidence type="ECO:0000259" key="11">
    <source>
        <dbReference type="Pfam" id="PF07715"/>
    </source>
</evidence>
<proteinExistence type="inferred from homology"/>
<evidence type="ECO:0000259" key="10">
    <source>
        <dbReference type="Pfam" id="PF00593"/>
    </source>
</evidence>
<gene>
    <name evidence="12" type="ORF">J2W55_003712</name>
</gene>
<dbReference type="Gene3D" id="2.60.40.1120">
    <property type="entry name" value="Carboxypeptidase-like, regulatory domain"/>
    <property type="match status" value="1"/>
</dbReference>
<evidence type="ECO:0000256" key="4">
    <source>
        <dbReference type="ARBA" id="ARBA00022692"/>
    </source>
</evidence>
<evidence type="ECO:0000256" key="2">
    <source>
        <dbReference type="ARBA" id="ARBA00022448"/>
    </source>
</evidence>
<evidence type="ECO:0000313" key="13">
    <source>
        <dbReference type="Proteomes" id="UP001247620"/>
    </source>
</evidence>
<comment type="subcellular location">
    <subcellularLocation>
        <location evidence="1 8">Cell outer membrane</location>
        <topology evidence="1 8">Multi-pass membrane protein</topology>
    </subcellularLocation>
</comment>
<organism evidence="12 13">
    <name type="scientific">Mucilaginibacter pocheonensis</name>
    <dbReference type="NCBI Taxonomy" id="398050"/>
    <lineage>
        <taxon>Bacteria</taxon>
        <taxon>Pseudomonadati</taxon>
        <taxon>Bacteroidota</taxon>
        <taxon>Sphingobacteriia</taxon>
        <taxon>Sphingobacteriales</taxon>
        <taxon>Sphingobacteriaceae</taxon>
        <taxon>Mucilaginibacter</taxon>
    </lineage>
</organism>
<keyword evidence="3 8" id="KW-1134">Transmembrane beta strand</keyword>
<dbReference type="PROSITE" id="PS52016">
    <property type="entry name" value="TONB_DEPENDENT_REC_3"/>
    <property type="match status" value="1"/>
</dbReference>
<dbReference type="NCBIfam" id="TIGR04056">
    <property type="entry name" value="OMP_RagA_SusC"/>
    <property type="match status" value="1"/>
</dbReference>
<reference evidence="12 13" key="1">
    <citation type="submission" date="2023-07" db="EMBL/GenBank/DDBJ databases">
        <title>Sorghum-associated microbial communities from plants grown in Nebraska, USA.</title>
        <authorList>
            <person name="Schachtman D."/>
        </authorList>
    </citation>
    <scope>NUCLEOTIDE SEQUENCE [LARGE SCALE GENOMIC DNA]</scope>
    <source>
        <strain evidence="12 13">3262</strain>
    </source>
</reference>
<keyword evidence="2 8" id="KW-0813">Transport</keyword>
<dbReference type="InterPro" id="IPR039426">
    <property type="entry name" value="TonB-dep_rcpt-like"/>
</dbReference>
<evidence type="ECO:0000256" key="9">
    <source>
        <dbReference type="RuleBase" id="RU003357"/>
    </source>
</evidence>